<name>A0A9Q9EJR0_9PEZI</name>
<reference evidence="5" key="1">
    <citation type="submission" date="2022-06" db="EMBL/GenBank/DDBJ databases">
        <title>Complete genome sequences of two strains of the flax pathogen Septoria linicola.</title>
        <authorList>
            <person name="Lapalu N."/>
            <person name="Simon A."/>
            <person name="Demenou B."/>
            <person name="Paumier D."/>
            <person name="Guillot M.-P."/>
            <person name="Gout L."/>
            <person name="Valade R."/>
        </authorList>
    </citation>
    <scope>NUCLEOTIDE SEQUENCE</scope>
    <source>
        <strain evidence="5">SE15195</strain>
    </source>
</reference>
<evidence type="ECO:0000259" key="3">
    <source>
        <dbReference type="Pfam" id="PF06985"/>
    </source>
</evidence>
<feature type="domain" description="Nephrocystin 3-like N-terminal" evidence="4">
    <location>
        <begin position="262"/>
        <end position="307"/>
    </location>
</feature>
<feature type="compositionally biased region" description="Basic and acidic residues" evidence="2">
    <location>
        <begin position="487"/>
        <end position="501"/>
    </location>
</feature>
<evidence type="ECO:0000313" key="6">
    <source>
        <dbReference type="Proteomes" id="UP001056384"/>
    </source>
</evidence>
<keyword evidence="1" id="KW-0677">Repeat</keyword>
<evidence type="ECO:0000313" key="5">
    <source>
        <dbReference type="EMBL" id="USW54031.1"/>
    </source>
</evidence>
<evidence type="ECO:0000256" key="2">
    <source>
        <dbReference type="SAM" id="MobiDB-lite"/>
    </source>
</evidence>
<accession>A0A9Q9EJR0</accession>
<dbReference type="Pfam" id="PF06985">
    <property type="entry name" value="HET"/>
    <property type="match status" value="1"/>
</dbReference>
<dbReference type="InterPro" id="IPR056884">
    <property type="entry name" value="NPHP3-like_N"/>
</dbReference>
<protein>
    <submittedName>
        <fullName evidence="5">Heterokaryon incompatibility</fullName>
    </submittedName>
</protein>
<evidence type="ECO:0000259" key="4">
    <source>
        <dbReference type="Pfam" id="PF24883"/>
    </source>
</evidence>
<proteinExistence type="predicted"/>
<dbReference type="Pfam" id="PF24883">
    <property type="entry name" value="NPHP3_N"/>
    <property type="match status" value="1"/>
</dbReference>
<dbReference type="InterPro" id="IPR010730">
    <property type="entry name" value="HET"/>
</dbReference>
<sequence length="552" mass="63370">MRLLNIDTLKFDEFRDDKRPKYVIASHRWVDGAEVTLQDITKEQNRDKSGYQKIVDFAAYVKQHVPGVQWLWIDTCCIDKTNLPELSESLNLMFDWYRNAALCIAYLADVEHASDEGEFAQSEWFKRGWTLQELLAPRLIVFVTQTWHVIGNRGASTYIDCGTHAGPSLEKKLASITSLPEQVLHDYATRLNYSTEEKLAWMEGRATTRPEDMSYALFGIFGVTPGANYGEKHEGARQRLLDAVRSKDNARTHQADRYQRIANRETFLLIDALDECPENNDGRYGVVQCLTRLLQRAQNVKVCVTSRELPNIRESMAELGALPQAIDSHVVDQDIRRYTTKMLSLDSRLSRLDRKTTTLIEETISEKANGMFRWAYCQLQELKKLNATKPKYVKELLHNLPATLDDTYERILSRIDIMYYEEAFALLQWLAYAQSPLSLSELVEVTIIDVSEDGNVVEDERGAIEDSLEILSELVILQDADEEGEEREAGGHAEENHENHGSDQFPDLEWENSDADRSSIASHHRRRPDKDMKVRLAHFSVKEYLESTRVTS</sequence>
<dbReference type="Proteomes" id="UP001056384">
    <property type="component" value="Chromosome 6"/>
</dbReference>
<keyword evidence="6" id="KW-1185">Reference proteome</keyword>
<dbReference type="PANTHER" id="PTHR10622">
    <property type="entry name" value="HET DOMAIN-CONTAINING PROTEIN"/>
    <property type="match status" value="1"/>
</dbReference>
<evidence type="ECO:0000256" key="1">
    <source>
        <dbReference type="ARBA" id="ARBA00022737"/>
    </source>
</evidence>
<dbReference type="PANTHER" id="PTHR10622:SF12">
    <property type="entry name" value="HET DOMAIN-CONTAINING PROTEIN"/>
    <property type="match status" value="1"/>
</dbReference>
<feature type="domain" description="Heterokaryon incompatibility" evidence="3">
    <location>
        <begin position="22"/>
        <end position="114"/>
    </location>
</feature>
<gene>
    <name evidence="5" type="ORF">Slin15195_G073500</name>
</gene>
<dbReference type="EMBL" id="CP099423">
    <property type="protein sequence ID" value="USW54031.1"/>
    <property type="molecule type" value="Genomic_DNA"/>
</dbReference>
<organism evidence="5 6">
    <name type="scientific">Septoria linicola</name>
    <dbReference type="NCBI Taxonomy" id="215465"/>
    <lineage>
        <taxon>Eukaryota</taxon>
        <taxon>Fungi</taxon>
        <taxon>Dikarya</taxon>
        <taxon>Ascomycota</taxon>
        <taxon>Pezizomycotina</taxon>
        <taxon>Dothideomycetes</taxon>
        <taxon>Dothideomycetidae</taxon>
        <taxon>Mycosphaerellales</taxon>
        <taxon>Mycosphaerellaceae</taxon>
        <taxon>Septoria</taxon>
    </lineage>
</organism>
<dbReference type="AlphaFoldDB" id="A0A9Q9EJR0"/>
<feature type="region of interest" description="Disordered" evidence="2">
    <location>
        <begin position="481"/>
        <end position="529"/>
    </location>
</feature>